<dbReference type="GO" id="GO:0008270">
    <property type="term" value="F:zinc ion binding"/>
    <property type="evidence" value="ECO:0007669"/>
    <property type="project" value="UniProtKB-KW"/>
</dbReference>
<dbReference type="GO" id="GO:0000981">
    <property type="term" value="F:DNA-binding transcription factor activity, RNA polymerase II-specific"/>
    <property type="evidence" value="ECO:0007669"/>
    <property type="project" value="TreeGrafter"/>
</dbReference>
<dbReference type="EMBL" id="NMWX01000174">
    <property type="protein sequence ID" value="OZF83707.1"/>
    <property type="molecule type" value="Genomic_DNA"/>
</dbReference>
<dbReference type="PANTHER" id="PTHR23235">
    <property type="entry name" value="KRUEPPEL-LIKE TRANSCRIPTION FACTOR"/>
    <property type="match status" value="1"/>
</dbReference>
<dbReference type="OMA" id="WHSGERQ"/>
<dbReference type="Gene3D" id="3.30.160.60">
    <property type="entry name" value="Classic Zinc Finger"/>
    <property type="match status" value="1"/>
</dbReference>
<keyword evidence="2" id="KW-1185">Reference proteome</keyword>
<dbReference type="HOGENOM" id="CLU_1062772_0_0_1"/>
<organism evidence="1 2">
    <name type="scientific">Caenorhabditis remanei</name>
    <name type="common">Caenorhabditis vulgaris</name>
    <dbReference type="NCBI Taxonomy" id="31234"/>
    <lineage>
        <taxon>Eukaryota</taxon>
        <taxon>Metazoa</taxon>
        <taxon>Ecdysozoa</taxon>
        <taxon>Nematoda</taxon>
        <taxon>Chromadorea</taxon>
        <taxon>Rhabditida</taxon>
        <taxon>Rhabditina</taxon>
        <taxon>Rhabditomorpha</taxon>
        <taxon>Rhabditoidea</taxon>
        <taxon>Rhabditidae</taxon>
        <taxon>Peloderinae</taxon>
        <taxon>Caenorhabditis</taxon>
    </lineage>
</organism>
<dbReference type="InterPro" id="IPR036236">
    <property type="entry name" value="Znf_C2H2_sf"/>
</dbReference>
<name>A0A260ZDM9_CAERE</name>
<accession>A0A260ZDM9</accession>
<reference evidence="1" key="1">
    <citation type="submission" date="2017-08" db="EMBL/GenBank/DDBJ databases">
        <authorList>
            <person name="de Groot N.N."/>
        </authorList>
    </citation>
    <scope>NUCLEOTIDE SEQUENCE [LARGE SCALE GENOMIC DNA]</scope>
    <source>
        <strain evidence="1">PX439</strain>
    </source>
</reference>
<dbReference type="PANTHER" id="PTHR23235:SF19">
    <property type="entry name" value="TRANSCRIPTION FACTOR SP7"/>
    <property type="match status" value="1"/>
</dbReference>
<proteinExistence type="predicted"/>
<dbReference type="PROSITE" id="PS50157">
    <property type="entry name" value="ZINC_FINGER_C2H2_2"/>
    <property type="match status" value="1"/>
</dbReference>
<dbReference type="eggNOG" id="KOG1721">
    <property type="taxonomic scope" value="Eukaryota"/>
</dbReference>
<gene>
    <name evidence="1" type="ORF">FL82_15807</name>
</gene>
<dbReference type="PROSITE" id="PS00028">
    <property type="entry name" value="ZINC_FINGER_C2H2_1"/>
    <property type="match status" value="1"/>
</dbReference>
<dbReference type="GO" id="GO:0000978">
    <property type="term" value="F:RNA polymerase II cis-regulatory region sequence-specific DNA binding"/>
    <property type="evidence" value="ECO:0007669"/>
    <property type="project" value="TreeGrafter"/>
</dbReference>
<dbReference type="OrthoDB" id="6365676at2759"/>
<dbReference type="Proteomes" id="UP000216624">
    <property type="component" value="Unassembled WGS sequence"/>
</dbReference>
<dbReference type="STRING" id="31234.E3LW44"/>
<evidence type="ECO:0000313" key="2">
    <source>
        <dbReference type="Proteomes" id="UP000216624"/>
    </source>
</evidence>
<sequence>MLNPSDAASAALSFSVPFQMSENPLSKLVEHCNKFVPGGENKMKLDPSKSDALLLPTDMNAYSPYLTNPNWWVEQANWSHLYPTVTSASSVDAYHNYLASTQLGGLLSSSVSAVAAQLPSSVSAQSALSSSIAAQQRSISKSLQQAKSSASSSGSANSNGGGKYQASRAANKCECPNCQEAEKFGPTAVAARKRGVHNCHIAGCGKVYNKSSHLKAHLRWHSGERQTKRRSGDST</sequence>
<protein>
    <submittedName>
        <fullName evidence="1">Uncharacterized protein</fullName>
    </submittedName>
</protein>
<dbReference type="SUPFAM" id="SSF57667">
    <property type="entry name" value="beta-beta-alpha zinc fingers"/>
    <property type="match status" value="1"/>
</dbReference>
<feature type="non-terminal residue" evidence="1">
    <location>
        <position position="1"/>
    </location>
</feature>
<dbReference type="InterPro" id="IPR013087">
    <property type="entry name" value="Znf_C2H2_type"/>
</dbReference>
<evidence type="ECO:0000313" key="1">
    <source>
        <dbReference type="EMBL" id="OZF83707.1"/>
    </source>
</evidence>
<comment type="caution">
    <text evidence="1">The sequence shown here is derived from an EMBL/GenBank/DDBJ whole genome shotgun (WGS) entry which is preliminary data.</text>
</comment>